<evidence type="ECO:0000313" key="2">
    <source>
        <dbReference type="EMBL" id="XCF18178.1"/>
    </source>
</evidence>
<proteinExistence type="predicted"/>
<reference evidence="2" key="1">
    <citation type="submission" date="2024-06" db="EMBL/GenBank/DDBJ databases">
        <title>Genome Sequence of an extremely halophilic archaeon isolated from Permian era halite, Salado Formation, Carlsbad, New Mexico: Halobacterium sp. strain NMX12-1.</title>
        <authorList>
            <person name="Sotoa L."/>
            <person name="DasSarma P."/>
            <person name="Anton B.P."/>
            <person name="Vincze T."/>
            <person name="Verma I."/>
            <person name="Eralp B."/>
            <person name="Powers D.W."/>
            <person name="Dozier B.L."/>
            <person name="Roberts R.J."/>
            <person name="DasSarma S."/>
        </authorList>
    </citation>
    <scope>NUCLEOTIDE SEQUENCE</scope>
    <source>
        <strain evidence="2">NMX12-1</strain>
        <plasmid evidence="2">pNMX12-1_211</plasmid>
    </source>
</reference>
<keyword evidence="2" id="KW-0614">Plasmid</keyword>
<feature type="transmembrane region" description="Helical" evidence="1">
    <location>
        <begin position="51"/>
        <end position="70"/>
    </location>
</feature>
<dbReference type="KEGG" id="hanx:ABSL23_15740"/>
<accession>A0AAU8CIH7</accession>
<dbReference type="EMBL" id="CP159205">
    <property type="protein sequence ID" value="XCF18178.1"/>
    <property type="molecule type" value="Genomic_DNA"/>
</dbReference>
<organism evidence="2">
    <name type="scientific">Halobacterium sp. NMX12-1</name>
    <dbReference type="NCBI Taxonomy" id="3166650"/>
    <lineage>
        <taxon>Archaea</taxon>
        <taxon>Methanobacteriati</taxon>
        <taxon>Methanobacteriota</taxon>
        <taxon>Stenosarchaea group</taxon>
        <taxon>Halobacteria</taxon>
        <taxon>Halobacteriales</taxon>
        <taxon>Halobacteriaceae</taxon>
        <taxon>Halobacterium</taxon>
    </lineage>
</organism>
<name>A0AAU8CIH7_9EURY</name>
<protein>
    <submittedName>
        <fullName evidence="2">Uncharacterized protein</fullName>
    </submittedName>
</protein>
<keyword evidence="1" id="KW-0472">Membrane</keyword>
<geneLocation type="plasmid" evidence="2">
    <name>pNMX12-1_211</name>
</geneLocation>
<keyword evidence="1" id="KW-1133">Transmembrane helix</keyword>
<evidence type="ECO:0000256" key="1">
    <source>
        <dbReference type="SAM" id="Phobius"/>
    </source>
</evidence>
<keyword evidence="1" id="KW-0812">Transmembrane</keyword>
<dbReference type="AlphaFoldDB" id="A0AAU8CIH7"/>
<dbReference type="GeneID" id="91110632"/>
<gene>
    <name evidence="2" type="ORF">ABSL23_15740</name>
</gene>
<sequence>MVETPITDQPNTQQYLILGTISAIISVILIPLAGLVSIYSSYKIHGKTRKIYTYLIGGIGAFSVFFWIAYMMSI</sequence>
<feature type="transmembrane region" description="Helical" evidence="1">
    <location>
        <begin position="15"/>
        <end position="39"/>
    </location>
</feature>
<dbReference type="RefSeq" id="WP_353635498.1">
    <property type="nucleotide sequence ID" value="NZ_CP159205.1"/>
</dbReference>